<keyword evidence="4" id="KW-1185">Reference proteome</keyword>
<gene>
    <name evidence="3" type="ORF">D3H55_13095</name>
</gene>
<feature type="transmembrane region" description="Helical" evidence="1">
    <location>
        <begin position="12"/>
        <end position="33"/>
    </location>
</feature>
<reference evidence="3 4" key="1">
    <citation type="submission" date="2018-09" db="EMBL/GenBank/DDBJ databases">
        <title>Bacillus saliacetes sp. nov., isolated from Thai shrimp paste (Ka-pi).</title>
        <authorList>
            <person name="Daroonpunt R."/>
            <person name="Tanasupawat S."/>
            <person name="Yiamsombut S."/>
        </authorList>
    </citation>
    <scope>NUCLEOTIDE SEQUENCE [LARGE SCALE GENOMIC DNA]</scope>
    <source>
        <strain evidence="3 4">SKP7-4</strain>
    </source>
</reference>
<dbReference type="EMBL" id="QXIR01000017">
    <property type="protein sequence ID" value="RIW32517.1"/>
    <property type="molecule type" value="Genomic_DNA"/>
</dbReference>
<dbReference type="RefSeq" id="WP_119547360.1">
    <property type="nucleotide sequence ID" value="NZ_QXIR01000017.1"/>
</dbReference>
<proteinExistence type="predicted"/>
<dbReference type="OrthoDB" id="2317554at2"/>
<feature type="domain" description="YdbS-like PH" evidence="2">
    <location>
        <begin position="410"/>
        <end position="487"/>
    </location>
</feature>
<feature type="transmembrane region" description="Helical" evidence="1">
    <location>
        <begin position="45"/>
        <end position="66"/>
    </location>
</feature>
<dbReference type="InterPro" id="IPR005182">
    <property type="entry name" value="YdbS-like_PH"/>
</dbReference>
<keyword evidence="1" id="KW-0472">Membrane</keyword>
<name>A0A3A1QVS1_9BACI</name>
<feature type="transmembrane region" description="Helical" evidence="1">
    <location>
        <begin position="357"/>
        <end position="377"/>
    </location>
</feature>
<protein>
    <recommendedName>
        <fullName evidence="2">YdbS-like PH domain-containing protein</fullName>
    </recommendedName>
</protein>
<feature type="domain" description="YdbS-like PH" evidence="2">
    <location>
        <begin position="67"/>
        <end position="142"/>
    </location>
</feature>
<dbReference type="Proteomes" id="UP000265801">
    <property type="component" value="Unassembled WGS sequence"/>
</dbReference>
<organism evidence="3 4">
    <name type="scientific">Bacillus salacetis</name>
    <dbReference type="NCBI Taxonomy" id="2315464"/>
    <lineage>
        <taxon>Bacteria</taxon>
        <taxon>Bacillati</taxon>
        <taxon>Bacillota</taxon>
        <taxon>Bacilli</taxon>
        <taxon>Bacillales</taxon>
        <taxon>Bacillaceae</taxon>
        <taxon>Bacillus</taxon>
    </lineage>
</organism>
<evidence type="ECO:0000259" key="2">
    <source>
        <dbReference type="Pfam" id="PF03703"/>
    </source>
</evidence>
<evidence type="ECO:0000256" key="1">
    <source>
        <dbReference type="SAM" id="Phobius"/>
    </source>
</evidence>
<keyword evidence="1" id="KW-0812">Transmembrane</keyword>
<dbReference type="PIRSF" id="PIRSF026631">
    <property type="entry name" value="UCP026631"/>
    <property type="match status" value="1"/>
</dbReference>
<evidence type="ECO:0000313" key="3">
    <source>
        <dbReference type="EMBL" id="RIW32517.1"/>
    </source>
</evidence>
<dbReference type="AlphaFoldDB" id="A0A3A1QVS1"/>
<accession>A0A3A1QVS1</accession>
<dbReference type="PANTHER" id="PTHR34473:SF2">
    <property type="entry name" value="UPF0699 TRANSMEMBRANE PROTEIN YDBT"/>
    <property type="match status" value="1"/>
</dbReference>
<feature type="transmembrane region" description="Helical" evidence="1">
    <location>
        <begin position="226"/>
        <end position="247"/>
    </location>
</feature>
<comment type="caution">
    <text evidence="3">The sequence shown here is derived from an EMBL/GenBank/DDBJ whole genome shotgun (WGS) entry which is preliminary data.</text>
</comment>
<dbReference type="PANTHER" id="PTHR34473">
    <property type="entry name" value="UPF0699 TRANSMEMBRANE PROTEIN YDBS"/>
    <property type="match status" value="1"/>
</dbReference>
<keyword evidence="1" id="KW-1133">Transmembrane helix</keyword>
<dbReference type="InterPro" id="IPR014529">
    <property type="entry name" value="UCP026631"/>
</dbReference>
<feature type="domain" description="YdbS-like PH" evidence="2">
    <location>
        <begin position="261"/>
        <end position="335"/>
    </location>
</feature>
<sequence length="492" mass="56357">MSTPKRYHPLMMVLQLWSLIRGSFFFVILLFVIKAGSDSALVYYARWGLLIVIGISLLAIPLKWLFETYAYDKKAFYLNKGVLFRSEQTVAFSKIQNVNRHVSVIHRMFGLTALHFETAAAGEDASVKFEALTLQEAEKLEKMAVNKEEKEAVLEETEEGQVAEPELPSERTLHFRPTKKDTIKASFISLGFLFLIPLLFSVYSNISDIWNVDEEAKGIFSWIAQSPLTFTIVLIGLLIVSAVLGMVRTYLKYGAYELSSDKDRIYIQNGVIELQSFSILKERVQAVELKQSLIKRLFGMTEVELISIGQGVISEDSPDIKSLYPFLPTERAYELVSELLPGYQVEKKMNLLPLESLAIRMVQPSWIWIIATGALFWFKPAVFGIADSWIYVSIALLIAILVWRWLNFLHTGYLLRDNFVQFKKGFFESSIFYTKREKVIEVEVSQSRLQKLIGAASISTINRAKPIRVEDIRDIPFSVGEEFYRWYLGLRV</sequence>
<feature type="transmembrane region" description="Helical" evidence="1">
    <location>
        <begin position="389"/>
        <end position="406"/>
    </location>
</feature>
<feature type="transmembrane region" description="Helical" evidence="1">
    <location>
        <begin position="185"/>
        <end position="206"/>
    </location>
</feature>
<dbReference type="Pfam" id="PF03703">
    <property type="entry name" value="bPH_2"/>
    <property type="match status" value="3"/>
</dbReference>
<evidence type="ECO:0000313" key="4">
    <source>
        <dbReference type="Proteomes" id="UP000265801"/>
    </source>
</evidence>